<gene>
    <name evidence="1" type="ORF">FIA58_010155</name>
</gene>
<comment type="caution">
    <text evidence="1">The sequence shown here is derived from an EMBL/GenBank/DDBJ whole genome shotgun (WGS) entry which is preliminary data.</text>
</comment>
<dbReference type="EMBL" id="VEVQ02000006">
    <property type="protein sequence ID" value="NHN26037.1"/>
    <property type="molecule type" value="Genomic_DNA"/>
</dbReference>
<dbReference type="RefSeq" id="WP_140962376.1">
    <property type="nucleotide sequence ID" value="NZ_VEVQ02000006.1"/>
</dbReference>
<dbReference type="GO" id="GO:0016787">
    <property type="term" value="F:hydrolase activity"/>
    <property type="evidence" value="ECO:0007669"/>
    <property type="project" value="UniProtKB-KW"/>
</dbReference>
<protein>
    <submittedName>
        <fullName evidence="1">Alpha/beta hydrolase</fullName>
    </submittedName>
</protein>
<organism evidence="1 2">
    <name type="scientific">Flavobacterium jejuense</name>
    <dbReference type="NCBI Taxonomy" id="1544455"/>
    <lineage>
        <taxon>Bacteria</taxon>
        <taxon>Pseudomonadati</taxon>
        <taxon>Bacteroidota</taxon>
        <taxon>Flavobacteriia</taxon>
        <taxon>Flavobacteriales</taxon>
        <taxon>Flavobacteriaceae</taxon>
        <taxon>Flavobacterium</taxon>
    </lineage>
</organism>
<dbReference type="InterPro" id="IPR053145">
    <property type="entry name" value="AB_hydrolase_Est10"/>
</dbReference>
<proteinExistence type="predicted"/>
<keyword evidence="1" id="KW-0378">Hydrolase</keyword>
<dbReference type="InterPro" id="IPR029058">
    <property type="entry name" value="AB_hydrolase_fold"/>
</dbReference>
<sequence length="342" mass="40228">MIKLCKVSLNVKMLFLIFFLFFLKSFGQINELKEIGFDKVELKTKSDTIVFIRSINRDNTTKPTIIFLQGSLPLPIVFKDKEEFFTLFPFKTAEYLDKYNLILIARKGIPLLGEFQRDANGYKDANGYVPLEYIKYDNLTYRVLQTREVLNFLYKQKWVDKKAIYVVGHSEGYRVAAKLSENNKKITKLVCMSADPFNRSTEEILKYRLDSYTQSNDSISQNAINDITKNFLSIGKIEEYKKDADLYNWSSYNSELTFNSFKKFNNPILVIYGTNDLTAFHNDLLLFLLKDKRDFFVKAYPDYDHNFFKKEFDEDGNLVEDSYNWDTVFRDTVNWLETGKLD</sequence>
<dbReference type="PANTHER" id="PTHR43265:SF1">
    <property type="entry name" value="ESTERASE ESTD"/>
    <property type="match status" value="1"/>
</dbReference>
<dbReference type="Gene3D" id="3.40.50.1820">
    <property type="entry name" value="alpha/beta hydrolase"/>
    <property type="match status" value="1"/>
</dbReference>
<evidence type="ECO:0000313" key="2">
    <source>
        <dbReference type="Proteomes" id="UP000817854"/>
    </source>
</evidence>
<reference evidence="1 2" key="2">
    <citation type="submission" date="2019-05" db="EMBL/GenBank/DDBJ databases">
        <authorList>
            <person name="Lianzixin W."/>
        </authorList>
    </citation>
    <scope>NUCLEOTIDE SEQUENCE [LARGE SCALE GENOMIC DNA]</scope>
    <source>
        <strain evidence="1 2">EC11</strain>
    </source>
</reference>
<dbReference type="PANTHER" id="PTHR43265">
    <property type="entry name" value="ESTERASE ESTD"/>
    <property type="match status" value="1"/>
</dbReference>
<keyword evidence="2" id="KW-1185">Reference proteome</keyword>
<dbReference type="Proteomes" id="UP000817854">
    <property type="component" value="Unassembled WGS sequence"/>
</dbReference>
<name>A0ABX0IT98_9FLAO</name>
<accession>A0ABX0IT98</accession>
<reference evidence="1 2" key="3">
    <citation type="submission" date="2020-02" db="EMBL/GenBank/DDBJ databases">
        <title>Flavobacterium profundi sp. nov., isolated from a deep-sea seamount.</title>
        <authorList>
            <person name="Zhang D.-C."/>
        </authorList>
    </citation>
    <scope>NUCLEOTIDE SEQUENCE [LARGE SCALE GENOMIC DNA]</scope>
    <source>
        <strain evidence="1 2">EC11</strain>
    </source>
</reference>
<dbReference type="SUPFAM" id="SSF53474">
    <property type="entry name" value="alpha/beta-Hydrolases"/>
    <property type="match status" value="1"/>
</dbReference>
<reference evidence="2" key="1">
    <citation type="submission" date="2019-05" db="EMBL/GenBank/DDBJ databases">
        <title>Flavobacterium profundi sp. nov., isolated from a deep-sea seamount.</title>
        <authorList>
            <person name="Zhang D.-C."/>
        </authorList>
    </citation>
    <scope>NUCLEOTIDE SEQUENCE [LARGE SCALE GENOMIC DNA]</scope>
    <source>
        <strain evidence="2">EC11</strain>
    </source>
</reference>
<evidence type="ECO:0000313" key="1">
    <source>
        <dbReference type="EMBL" id="NHN26037.1"/>
    </source>
</evidence>